<protein>
    <submittedName>
        <fullName evidence="7">Rod shape-determining protein Mbl</fullName>
    </submittedName>
</protein>
<accession>A0A094PNL1</accession>
<dbReference type="PRINTS" id="PR01652">
    <property type="entry name" value="SHAPEPROTEIN"/>
</dbReference>
<keyword evidence="2" id="KW-0963">Cytoplasm</keyword>
<dbReference type="GO" id="GO:0005737">
    <property type="term" value="C:cytoplasm"/>
    <property type="evidence" value="ECO:0007669"/>
    <property type="project" value="UniProtKB-SubCell"/>
</dbReference>
<organism evidence="7">
    <name type="scientific">freshwater metagenome</name>
    <dbReference type="NCBI Taxonomy" id="449393"/>
    <lineage>
        <taxon>unclassified sequences</taxon>
        <taxon>metagenomes</taxon>
        <taxon>ecological metagenomes</taxon>
    </lineage>
</organism>
<dbReference type="GO" id="GO:0005524">
    <property type="term" value="F:ATP binding"/>
    <property type="evidence" value="ECO:0007669"/>
    <property type="project" value="UniProtKB-KW"/>
</dbReference>
<dbReference type="InterPro" id="IPR004753">
    <property type="entry name" value="MreB"/>
</dbReference>
<dbReference type="InterPro" id="IPR043129">
    <property type="entry name" value="ATPase_NBD"/>
</dbReference>
<evidence type="ECO:0000256" key="3">
    <source>
        <dbReference type="ARBA" id="ARBA00022741"/>
    </source>
</evidence>
<dbReference type="PANTHER" id="PTHR42749">
    <property type="entry name" value="CELL SHAPE-DETERMINING PROTEIN MREB"/>
    <property type="match status" value="1"/>
</dbReference>
<evidence type="ECO:0000256" key="6">
    <source>
        <dbReference type="ARBA" id="ARBA00023458"/>
    </source>
</evidence>
<name>A0A094PNL1_9ZZZZ</name>
<dbReference type="GO" id="GO:0008360">
    <property type="term" value="P:regulation of cell shape"/>
    <property type="evidence" value="ECO:0007669"/>
    <property type="project" value="UniProtKB-KW"/>
</dbReference>
<evidence type="ECO:0000313" key="7">
    <source>
        <dbReference type="EMBL" id="KGA03571.1"/>
    </source>
</evidence>
<evidence type="ECO:0000256" key="4">
    <source>
        <dbReference type="ARBA" id="ARBA00022840"/>
    </source>
</evidence>
<keyword evidence="3" id="KW-0547">Nucleotide-binding</keyword>
<keyword evidence="4" id="KW-0067">ATP-binding</keyword>
<sequence>MQNPFGRNLAIDIGTANTVIYQSNGGIVLNEPSIVCINTDTGEILSVGHEARKMVGRTPAHIVSIKPLKDGVVADFETAQKMLRMFMAKVGVKRLFTKPIVVVAVPPVVTSVEHRAIKDAAYAAGAKKVYIMEEPMAAAIGAGLPIQEPIGSMIVDIGGGTTDVAVISLGGIVTSRSVRVGGDAFDAAIVNYIKSAYNLMIGERTAEEVKMAIGSAAKLSGESAARIRGRDLVSGLPKDLMVSPEEIRGAIEDQLLKVISAIKATLDETPPDLVADLSRTGIVLAGGGALLKGLCERLTKETGMPVRVAEDPLYSVVNGAGKCVENIGLLQQILAPEKR</sequence>
<dbReference type="NCBIfam" id="NF010539">
    <property type="entry name" value="PRK13927.1"/>
    <property type="match status" value="1"/>
</dbReference>
<evidence type="ECO:0000256" key="1">
    <source>
        <dbReference type="ARBA" id="ARBA00004496"/>
    </source>
</evidence>
<comment type="similarity">
    <text evidence="6">Belongs to the FtsA/MreB family.</text>
</comment>
<keyword evidence="5" id="KW-0133">Cell shape</keyword>
<dbReference type="Gene3D" id="3.30.420.40">
    <property type="match status" value="3"/>
</dbReference>
<dbReference type="HAMAP" id="MF_02207">
    <property type="entry name" value="MreB"/>
    <property type="match status" value="1"/>
</dbReference>
<dbReference type="AlphaFoldDB" id="A0A094PNL1"/>
<comment type="caution">
    <text evidence="7">The sequence shown here is derived from an EMBL/GenBank/DDBJ whole genome shotgun (WGS) entry which is preliminary data.</text>
</comment>
<comment type="subcellular location">
    <subcellularLocation>
        <location evidence="1">Cytoplasm</location>
    </subcellularLocation>
</comment>
<dbReference type="SUPFAM" id="SSF53067">
    <property type="entry name" value="Actin-like ATPase domain"/>
    <property type="match status" value="2"/>
</dbReference>
<reference evidence="7" key="1">
    <citation type="submission" date="2014-05" db="EMBL/GenBank/DDBJ databases">
        <title>Key roles for freshwater Actinobacteria revealed by deep metagenomic sequencing.</title>
        <authorList>
            <person name="Ghai R."/>
            <person name="Mizuno C.M."/>
            <person name="Picazo A."/>
            <person name="Camacho A."/>
            <person name="Rodriguez-Valera F."/>
        </authorList>
    </citation>
    <scope>NUCLEOTIDE SEQUENCE</scope>
</reference>
<evidence type="ECO:0000256" key="5">
    <source>
        <dbReference type="ARBA" id="ARBA00022960"/>
    </source>
</evidence>
<dbReference type="GO" id="GO:0000902">
    <property type="term" value="P:cell morphogenesis"/>
    <property type="evidence" value="ECO:0007669"/>
    <property type="project" value="InterPro"/>
</dbReference>
<proteinExistence type="inferred from homology"/>
<dbReference type="CDD" id="cd10225">
    <property type="entry name" value="ASKHA_NBD_MreB-like"/>
    <property type="match status" value="1"/>
</dbReference>
<dbReference type="PANTHER" id="PTHR42749:SF1">
    <property type="entry name" value="CELL SHAPE-DETERMINING PROTEIN MREB"/>
    <property type="match status" value="1"/>
</dbReference>
<dbReference type="InterPro" id="IPR056546">
    <property type="entry name" value="MreB_MamK-like"/>
</dbReference>
<evidence type="ECO:0000256" key="2">
    <source>
        <dbReference type="ARBA" id="ARBA00022490"/>
    </source>
</evidence>
<dbReference type="NCBIfam" id="TIGR00904">
    <property type="entry name" value="mreB"/>
    <property type="match status" value="1"/>
</dbReference>
<dbReference type="Pfam" id="PF06723">
    <property type="entry name" value="MreB_Mbl"/>
    <property type="match status" value="1"/>
</dbReference>
<dbReference type="EMBL" id="JNSJ01000010">
    <property type="protein sequence ID" value="KGA03571.1"/>
    <property type="molecule type" value="Genomic_DNA"/>
</dbReference>
<gene>
    <name evidence="7" type="ORF">GM49_1365</name>
</gene>